<sequence length="77" mass="8765">MVDAQQLKVYDNLSDVMPNTDKELVKGQVVDVVNGYGCIVGPFEILGFCDPNEFGRCVYLDWDCYWFANKPIDIIVK</sequence>
<dbReference type="AlphaFoldDB" id="A0AAD2TSX6"/>
<comment type="caution">
    <text evidence="1">The sequence shown here is derived from an EMBL/GenBank/DDBJ whole genome shotgun (WGS) entry which is preliminary data.</text>
</comment>
<name>A0AAD2TSX6_PARDI</name>
<dbReference type="EMBL" id="AGZN01000003">
    <property type="protein sequence ID" value="EKN33241.1"/>
    <property type="molecule type" value="Genomic_DNA"/>
</dbReference>
<organism evidence="1 2">
    <name type="scientific">Parabacteroides distasonis CL09T03C24</name>
    <dbReference type="NCBI Taxonomy" id="999417"/>
    <lineage>
        <taxon>Bacteria</taxon>
        <taxon>Pseudomonadati</taxon>
        <taxon>Bacteroidota</taxon>
        <taxon>Bacteroidia</taxon>
        <taxon>Bacteroidales</taxon>
        <taxon>Tannerellaceae</taxon>
        <taxon>Parabacteroides</taxon>
    </lineage>
</organism>
<evidence type="ECO:0000313" key="1">
    <source>
        <dbReference type="EMBL" id="EKN33241.1"/>
    </source>
</evidence>
<gene>
    <name evidence="1" type="ORF">HMPREF1059_00282</name>
</gene>
<proteinExistence type="predicted"/>
<reference evidence="1 2" key="1">
    <citation type="submission" date="2012-02" db="EMBL/GenBank/DDBJ databases">
        <title>The Genome Sequence of Parabacteroides distasonis CL09T03C24.</title>
        <authorList>
            <consortium name="The Broad Institute Genome Sequencing Platform"/>
            <person name="Earl A."/>
            <person name="Ward D."/>
            <person name="Feldgarden M."/>
            <person name="Gevers D."/>
            <person name="Zitomersky N.L."/>
            <person name="Coyne M.J."/>
            <person name="Comstock L.E."/>
            <person name="Young S.K."/>
            <person name="Zeng Q."/>
            <person name="Gargeya S."/>
            <person name="Fitzgerald M."/>
            <person name="Haas B."/>
            <person name="Abouelleil A."/>
            <person name="Alvarado L."/>
            <person name="Arachchi H.M."/>
            <person name="Berlin A."/>
            <person name="Chapman S.B."/>
            <person name="Gearin G."/>
            <person name="Goldberg J."/>
            <person name="Griggs A."/>
            <person name="Gujja S."/>
            <person name="Hansen M."/>
            <person name="Heiman D."/>
            <person name="Howarth C."/>
            <person name="Larimer J."/>
            <person name="Lui A."/>
            <person name="MacDonald P.J.P."/>
            <person name="McCowen C."/>
            <person name="Montmayeur A."/>
            <person name="Murphy C."/>
            <person name="Neiman D."/>
            <person name="Pearson M."/>
            <person name="Priest M."/>
            <person name="Roberts A."/>
            <person name="Saif S."/>
            <person name="Shea T."/>
            <person name="Sisk P."/>
            <person name="Stolte C."/>
            <person name="Sykes S."/>
            <person name="Wortman J."/>
            <person name="Nusbaum C."/>
            <person name="Birren B."/>
        </authorList>
    </citation>
    <scope>NUCLEOTIDE SEQUENCE [LARGE SCALE GENOMIC DNA]</scope>
    <source>
        <strain evidence="1 2">CL09T03C24</strain>
    </source>
</reference>
<evidence type="ECO:0000313" key="2">
    <source>
        <dbReference type="Proteomes" id="UP000006262"/>
    </source>
</evidence>
<protein>
    <submittedName>
        <fullName evidence="1">Uncharacterized protein</fullName>
    </submittedName>
</protein>
<accession>A0AAD2TSX6</accession>
<dbReference type="Proteomes" id="UP000006262">
    <property type="component" value="Unassembled WGS sequence"/>
</dbReference>